<dbReference type="Proteomes" id="UP000887159">
    <property type="component" value="Unassembled WGS sequence"/>
</dbReference>
<name>A0A8X6W5A4_TRICX</name>
<comment type="caution">
    <text evidence="1">The sequence shown here is derived from an EMBL/GenBank/DDBJ whole genome shotgun (WGS) entry which is preliminary data.</text>
</comment>
<reference evidence="1" key="1">
    <citation type="submission" date="2020-08" db="EMBL/GenBank/DDBJ databases">
        <title>Multicomponent nature underlies the extraordinary mechanical properties of spider dragline silk.</title>
        <authorList>
            <person name="Kono N."/>
            <person name="Nakamura H."/>
            <person name="Mori M."/>
            <person name="Yoshida Y."/>
            <person name="Ohtoshi R."/>
            <person name="Malay A.D."/>
            <person name="Moran D.A.P."/>
            <person name="Tomita M."/>
            <person name="Numata K."/>
            <person name="Arakawa K."/>
        </authorList>
    </citation>
    <scope>NUCLEOTIDE SEQUENCE</scope>
</reference>
<keyword evidence="2" id="KW-1185">Reference proteome</keyword>
<accession>A0A8X6W5A4</accession>
<protein>
    <submittedName>
        <fullName evidence="1">Uncharacterized protein</fullName>
    </submittedName>
</protein>
<proteinExistence type="predicted"/>
<evidence type="ECO:0000313" key="1">
    <source>
        <dbReference type="EMBL" id="GFY28229.1"/>
    </source>
</evidence>
<dbReference type="EMBL" id="BMAU01021383">
    <property type="protein sequence ID" value="GFY28229.1"/>
    <property type="molecule type" value="Genomic_DNA"/>
</dbReference>
<evidence type="ECO:0000313" key="2">
    <source>
        <dbReference type="Proteomes" id="UP000887159"/>
    </source>
</evidence>
<gene>
    <name evidence="1" type="ORF">TNCV_4395631</name>
</gene>
<sequence>MRYEMVRCLGETGFSFSENVTVSPPVLPSACQGLALSSTKRKIKANCSPEKSNIRLQDLIPISRSGPNISFKDICVRAANQRDAHPDHQASYIVMVDFSGIDSGPWISLLKYCENN</sequence>
<organism evidence="1 2">
    <name type="scientific">Trichonephila clavipes</name>
    <name type="common">Golden silk orbweaver</name>
    <name type="synonym">Nephila clavipes</name>
    <dbReference type="NCBI Taxonomy" id="2585209"/>
    <lineage>
        <taxon>Eukaryota</taxon>
        <taxon>Metazoa</taxon>
        <taxon>Ecdysozoa</taxon>
        <taxon>Arthropoda</taxon>
        <taxon>Chelicerata</taxon>
        <taxon>Arachnida</taxon>
        <taxon>Araneae</taxon>
        <taxon>Araneomorphae</taxon>
        <taxon>Entelegynae</taxon>
        <taxon>Araneoidea</taxon>
        <taxon>Nephilidae</taxon>
        <taxon>Trichonephila</taxon>
    </lineage>
</organism>
<dbReference type="AlphaFoldDB" id="A0A8X6W5A4"/>